<reference evidence="3" key="2">
    <citation type="submission" date="2016-05" db="EMBL/GenBank/DDBJ databases">
        <title>Comparative analysis highlights variable genome content of wheat rusts and divergence of the mating loci.</title>
        <authorList>
            <person name="Cuomo C.A."/>
            <person name="Bakkeren G."/>
            <person name="Szabo L."/>
            <person name="Khalil H."/>
            <person name="Joly D."/>
            <person name="Goldberg J."/>
            <person name="Young S."/>
            <person name="Zeng Q."/>
            <person name="Fellers J."/>
        </authorList>
    </citation>
    <scope>NUCLEOTIDE SEQUENCE [LARGE SCALE GENOMIC DNA]</scope>
    <source>
        <strain evidence="3">1-1 BBBD Race 1</strain>
    </source>
</reference>
<protein>
    <recommendedName>
        <fullName evidence="2">Tet-like 2OG-Fe(II) oxygenase domain-containing protein</fullName>
    </recommendedName>
</protein>
<dbReference type="EMBL" id="ADAS02000239">
    <property type="protein sequence ID" value="OAV87965.1"/>
    <property type="molecule type" value="Genomic_DNA"/>
</dbReference>
<proteinExistence type="predicted"/>
<evidence type="ECO:0000313" key="5">
    <source>
        <dbReference type="Proteomes" id="UP000005240"/>
    </source>
</evidence>
<feature type="compositionally biased region" description="Polar residues" evidence="1">
    <location>
        <begin position="87"/>
        <end position="96"/>
    </location>
</feature>
<name>A0A180G5K0_PUCT1</name>
<gene>
    <name evidence="3" type="ORF">PTTG_29216</name>
</gene>
<dbReference type="AlphaFoldDB" id="A0A180G5K0"/>
<dbReference type="Proteomes" id="UP000005240">
    <property type="component" value="Unassembled WGS sequence"/>
</dbReference>
<accession>A0A180G5K0</accession>
<dbReference type="Pfam" id="PF20515">
    <property type="entry name" value="2OG-FeII_Oxy_6"/>
    <property type="match status" value="1"/>
</dbReference>
<feature type="domain" description="Tet-like 2OG-Fe(II) oxygenase" evidence="2">
    <location>
        <begin position="213"/>
        <end position="412"/>
    </location>
</feature>
<keyword evidence="5" id="KW-1185">Reference proteome</keyword>
<dbReference type="OrthoDB" id="2505769at2759"/>
<evidence type="ECO:0000259" key="2">
    <source>
        <dbReference type="Pfam" id="PF20515"/>
    </source>
</evidence>
<evidence type="ECO:0000313" key="3">
    <source>
        <dbReference type="EMBL" id="OAV87965.1"/>
    </source>
</evidence>
<organism evidence="3">
    <name type="scientific">Puccinia triticina (isolate 1-1 / race 1 (BBBD))</name>
    <name type="common">Brown leaf rust fungus</name>
    <dbReference type="NCBI Taxonomy" id="630390"/>
    <lineage>
        <taxon>Eukaryota</taxon>
        <taxon>Fungi</taxon>
        <taxon>Dikarya</taxon>
        <taxon>Basidiomycota</taxon>
        <taxon>Pucciniomycotina</taxon>
        <taxon>Pucciniomycetes</taxon>
        <taxon>Pucciniales</taxon>
        <taxon>Pucciniaceae</taxon>
        <taxon>Puccinia</taxon>
    </lineage>
</organism>
<evidence type="ECO:0000256" key="1">
    <source>
        <dbReference type="SAM" id="MobiDB-lite"/>
    </source>
</evidence>
<reference evidence="4 5" key="3">
    <citation type="journal article" date="2017" name="G3 (Bethesda)">
        <title>Comparative analysis highlights variable genome content of wheat rusts and divergence of the mating loci.</title>
        <authorList>
            <person name="Cuomo C.A."/>
            <person name="Bakkeren G."/>
            <person name="Khalil H.B."/>
            <person name="Panwar V."/>
            <person name="Joly D."/>
            <person name="Linning R."/>
            <person name="Sakthikumar S."/>
            <person name="Song X."/>
            <person name="Adiconis X."/>
            <person name="Fan L."/>
            <person name="Goldberg J.M."/>
            <person name="Levin J.Z."/>
            <person name="Young S."/>
            <person name="Zeng Q."/>
            <person name="Anikster Y."/>
            <person name="Bruce M."/>
            <person name="Wang M."/>
            <person name="Yin C."/>
            <person name="McCallum B."/>
            <person name="Szabo L.J."/>
            <person name="Hulbert S."/>
            <person name="Chen X."/>
            <person name="Fellers J.P."/>
        </authorList>
    </citation>
    <scope>NUCLEOTIDE SEQUENCE</scope>
    <source>
        <strain evidence="5">Isolate 1-1 / race 1 (BBBD)</strain>
        <strain evidence="4">isolate 1-1 / race 1 (BBBD)</strain>
    </source>
</reference>
<dbReference type="EnsemblFungi" id="PTTG_29216-t43_1">
    <property type="protein sequence ID" value="PTTG_29216-t43_1-p1"/>
    <property type="gene ID" value="PTTG_29216"/>
</dbReference>
<dbReference type="STRING" id="630390.A0A180G5K0"/>
<sequence length="467" mass="52820">MTRTKRKHLLRALANETKSPLSPSEPDLLARNKFDDRQSLQGTCVVLSSSCSQSNGSNHDFPIQKAHESFHKSLSEVSNRPIRKNRVVSSSTTRAMSIQVPKPRNPPPKHASRHASKIVRAHRKLPGFEDVFFIIRSPSICLPPPKKVSPKKVKSPLAKPALKRKVRSLPILGKPTRQVVIASSMVPQFVYECHPFQPRPQTFIFAQLSEVIKTLFAMGNFRPCNKRNGNRLNGEMHMIGFRPGNDKGKSGGTYARKKLTPAQTAEDDRLWAKLRSFNDFLAGRMEAISSAAYQQNKELMQDYGIPNWSQDVWRELKKEDQIDKQFASNVSVTFNNFYNKPHQDKKDLNGWTYGIFSYIDNKTGEPIPPPSSELGHGFLFPQHAYVVDFVKSEGIIELVWQTTKFDHCTTPPPPSLRTMKGRTWTHFGCSFQINKNLANVAKNLKEASAQLILEKTLCKAQKYPPSS</sequence>
<dbReference type="InterPro" id="IPR046798">
    <property type="entry name" value="2OG-FeII_Oxy_6"/>
</dbReference>
<reference evidence="3" key="1">
    <citation type="submission" date="2009-11" db="EMBL/GenBank/DDBJ databases">
        <authorList>
            <consortium name="The Broad Institute Genome Sequencing Platform"/>
            <person name="Ward D."/>
            <person name="Feldgarden M."/>
            <person name="Earl A."/>
            <person name="Young S.K."/>
            <person name="Zeng Q."/>
            <person name="Koehrsen M."/>
            <person name="Alvarado L."/>
            <person name="Berlin A."/>
            <person name="Bochicchio J."/>
            <person name="Borenstein D."/>
            <person name="Chapman S.B."/>
            <person name="Chen Z."/>
            <person name="Engels R."/>
            <person name="Freedman E."/>
            <person name="Gellesch M."/>
            <person name="Goldberg J."/>
            <person name="Griggs A."/>
            <person name="Gujja S."/>
            <person name="Heilman E."/>
            <person name="Heiman D."/>
            <person name="Hepburn T."/>
            <person name="Howarth C."/>
            <person name="Jen D."/>
            <person name="Larson L."/>
            <person name="Lewis B."/>
            <person name="Mehta T."/>
            <person name="Park D."/>
            <person name="Pearson M."/>
            <person name="Roberts A."/>
            <person name="Saif S."/>
            <person name="Shea T."/>
            <person name="Shenoy N."/>
            <person name="Sisk P."/>
            <person name="Stolte C."/>
            <person name="Sykes S."/>
            <person name="Thomson T."/>
            <person name="Walk T."/>
            <person name="White J."/>
            <person name="Yandava C."/>
            <person name="Izard J."/>
            <person name="Baranova O.V."/>
            <person name="Blanton J.M."/>
            <person name="Tanner A.C."/>
            <person name="Dewhirst F.E."/>
            <person name="Haas B."/>
            <person name="Nusbaum C."/>
            <person name="Birren B."/>
        </authorList>
    </citation>
    <scope>NUCLEOTIDE SEQUENCE [LARGE SCALE GENOMIC DNA]</scope>
    <source>
        <strain evidence="3">1-1 BBBD Race 1</strain>
    </source>
</reference>
<evidence type="ECO:0000313" key="4">
    <source>
        <dbReference type="EnsemblFungi" id="PTTG_29216-t43_1-p1"/>
    </source>
</evidence>
<feature type="region of interest" description="Disordered" evidence="1">
    <location>
        <begin position="86"/>
        <end position="112"/>
    </location>
</feature>
<reference evidence="4" key="4">
    <citation type="submission" date="2025-05" db="UniProtKB">
        <authorList>
            <consortium name="EnsemblFungi"/>
        </authorList>
    </citation>
    <scope>IDENTIFICATION</scope>
    <source>
        <strain evidence="4">isolate 1-1 / race 1 (BBBD)</strain>
    </source>
</reference>
<dbReference type="VEuPathDB" id="FungiDB:PTTG_29216"/>